<dbReference type="InterPro" id="IPR007309">
    <property type="entry name" value="TFIIIC_Bblock-bd"/>
</dbReference>
<dbReference type="GO" id="GO:0000127">
    <property type="term" value="C:transcription factor TFIIIC complex"/>
    <property type="evidence" value="ECO:0007669"/>
    <property type="project" value="InterPro"/>
</dbReference>
<dbReference type="STRING" id="983967.A0A1E4SYW6"/>
<name>A0A1E4SYW6_9ASCO</name>
<evidence type="ECO:0000256" key="3">
    <source>
        <dbReference type="ARBA" id="ARBA00023125"/>
    </source>
</evidence>
<feature type="domain" description="Transcription factor tau subunit sfc3/Tfc3 C-terminal" evidence="8">
    <location>
        <begin position="748"/>
        <end position="1139"/>
    </location>
</feature>
<dbReference type="InterPro" id="IPR044210">
    <property type="entry name" value="Tfc3-like"/>
</dbReference>
<dbReference type="Pfam" id="PF04182">
    <property type="entry name" value="B-block_TFIIIC"/>
    <property type="match status" value="1"/>
</dbReference>
<feature type="region of interest" description="Disordered" evidence="6">
    <location>
        <begin position="280"/>
        <end position="300"/>
    </location>
</feature>
<dbReference type="Pfam" id="PF20222">
    <property type="entry name" value="DUF6581"/>
    <property type="match status" value="1"/>
</dbReference>
<proteinExistence type="predicted"/>
<feature type="domain" description="B-block binding subunit of TFIIIC" evidence="7">
    <location>
        <begin position="122"/>
        <end position="187"/>
    </location>
</feature>
<dbReference type="GO" id="GO:0005634">
    <property type="term" value="C:nucleus"/>
    <property type="evidence" value="ECO:0007669"/>
    <property type="project" value="UniProtKB-SubCell"/>
</dbReference>
<evidence type="ECO:0000256" key="6">
    <source>
        <dbReference type="SAM" id="MobiDB-lite"/>
    </source>
</evidence>
<keyword evidence="3" id="KW-0238">DNA-binding</keyword>
<dbReference type="GO" id="GO:0042791">
    <property type="term" value="P:5S class rRNA transcription by RNA polymerase III"/>
    <property type="evidence" value="ECO:0007669"/>
    <property type="project" value="TreeGrafter"/>
</dbReference>
<comment type="subcellular location">
    <subcellularLocation>
        <location evidence="1">Nucleus</location>
    </subcellularLocation>
</comment>
<keyword evidence="2" id="KW-0597">Phosphoprotein</keyword>
<dbReference type="InterPro" id="IPR046488">
    <property type="entry name" value="Sfc3/Tfc3_C"/>
</dbReference>
<dbReference type="GO" id="GO:0003677">
    <property type="term" value="F:DNA binding"/>
    <property type="evidence" value="ECO:0007669"/>
    <property type="project" value="UniProtKB-KW"/>
</dbReference>
<evidence type="ECO:0000256" key="4">
    <source>
        <dbReference type="ARBA" id="ARBA00023163"/>
    </source>
</evidence>
<protein>
    <submittedName>
        <fullName evidence="9">Uncharacterized protein</fullName>
    </submittedName>
</protein>
<evidence type="ECO:0000256" key="1">
    <source>
        <dbReference type="ARBA" id="ARBA00004123"/>
    </source>
</evidence>
<reference evidence="10" key="1">
    <citation type="submission" date="2016-04" db="EMBL/GenBank/DDBJ databases">
        <title>Comparative genomics of biotechnologically important yeasts.</title>
        <authorList>
            <consortium name="DOE Joint Genome Institute"/>
            <person name="Riley R."/>
            <person name="Haridas S."/>
            <person name="Wolfe K.H."/>
            <person name="Lopes M.R."/>
            <person name="Hittinger C.T."/>
            <person name="Goker M."/>
            <person name="Salamov A."/>
            <person name="Wisecaver J."/>
            <person name="Long T.M."/>
            <person name="Aerts A.L."/>
            <person name="Barry K."/>
            <person name="Choi C."/>
            <person name="Clum A."/>
            <person name="Coughlan A.Y."/>
            <person name="Deshpande S."/>
            <person name="Douglass A.P."/>
            <person name="Hanson S.J."/>
            <person name="Klenk H.-P."/>
            <person name="Labutti K."/>
            <person name="Lapidus A."/>
            <person name="Lindquist E."/>
            <person name="Lipzen A."/>
            <person name="Meier-Kolthoff J.P."/>
            <person name="Ohm R.A."/>
            <person name="Otillar R.P."/>
            <person name="Pangilinan J."/>
            <person name="Peng Y."/>
            <person name="Rokas A."/>
            <person name="Rosa C.A."/>
            <person name="Scheuner C."/>
            <person name="Sibirny A.A."/>
            <person name="Slot J.C."/>
            <person name="Stielow J.B."/>
            <person name="Sun H."/>
            <person name="Kurtzman C.P."/>
            <person name="Blackwell M."/>
            <person name="Grigoriev I.V."/>
            <person name="Jeffries T.W."/>
        </authorList>
    </citation>
    <scope>NUCLEOTIDE SEQUENCE [LARGE SCALE GENOMIC DNA]</scope>
    <source>
        <strain evidence="10">NRRL YB-2248</strain>
    </source>
</reference>
<dbReference type="GO" id="GO:0006384">
    <property type="term" value="P:transcription initiation at RNA polymerase III promoter"/>
    <property type="evidence" value="ECO:0007669"/>
    <property type="project" value="InterPro"/>
</dbReference>
<evidence type="ECO:0000259" key="8">
    <source>
        <dbReference type="Pfam" id="PF20222"/>
    </source>
</evidence>
<keyword evidence="4" id="KW-0804">Transcription</keyword>
<dbReference type="PANTHER" id="PTHR15180">
    <property type="entry name" value="GENERAL TRANSCRIPTION FACTOR 3C POLYPEPTIDE 1"/>
    <property type="match status" value="1"/>
</dbReference>
<evidence type="ECO:0000313" key="10">
    <source>
        <dbReference type="Proteomes" id="UP000094801"/>
    </source>
</evidence>
<evidence type="ECO:0000259" key="7">
    <source>
        <dbReference type="Pfam" id="PF04182"/>
    </source>
</evidence>
<organism evidence="9 10">
    <name type="scientific">[Candida] arabinofermentans NRRL YB-2248</name>
    <dbReference type="NCBI Taxonomy" id="983967"/>
    <lineage>
        <taxon>Eukaryota</taxon>
        <taxon>Fungi</taxon>
        <taxon>Dikarya</taxon>
        <taxon>Ascomycota</taxon>
        <taxon>Saccharomycotina</taxon>
        <taxon>Pichiomycetes</taxon>
        <taxon>Pichiales</taxon>
        <taxon>Pichiaceae</taxon>
        <taxon>Ogataea</taxon>
        <taxon>Ogataea/Candida clade</taxon>
    </lineage>
</organism>
<dbReference type="OrthoDB" id="68020at2759"/>
<evidence type="ECO:0000256" key="2">
    <source>
        <dbReference type="ARBA" id="ARBA00022553"/>
    </source>
</evidence>
<evidence type="ECO:0000313" key="9">
    <source>
        <dbReference type="EMBL" id="ODV84652.1"/>
    </source>
</evidence>
<feature type="region of interest" description="Disordered" evidence="6">
    <location>
        <begin position="676"/>
        <end position="719"/>
    </location>
</feature>
<accession>A0A1E4SYW6</accession>
<keyword evidence="5" id="KW-0539">Nucleus</keyword>
<evidence type="ECO:0000256" key="5">
    <source>
        <dbReference type="ARBA" id="ARBA00023242"/>
    </source>
</evidence>
<sequence>MTNLSPDEMVDAIIEHLCVSDPNGVPISDIWNFCTERTALLDDFTKKLIWSWLIKEPDFLITSMIPAVNRKKKPITKILDKSEFKDYNKANTADTRLTVDSERASLFLLGIKKENSAIGVNPYELLRVIARSKEIGIVSPDLITQTGQDRRSLTSRLQTLIDMGLVKKYHVVHQKTRTYRMVHFRYEDKIVVPQDKSISQLAKDVVTELKKAPNGIRITADLANELGIQKSSRRRLASVIRFLASHGILARLIVEHENTLRRFRAVQYIKDLPSNTETLGHLSENVVNSEGKDEDDDEDIDADADSTAAVVSQNLTQEESSSIATPEIPMANRFTPYQNQLYDIVERSPGISTTQLNEILSGRLSAKGFSLLLASFAVESPDPDKKYQVIKVLQYKGKQRFFRHFTYLELVREQHGNQNMLPRASFGPLVGDSTKSLADFSLTLAAYRPQRRCIPVLIDRDCYKFYWFSYSGDILPQLIADQQINMFVLDEGIELRTGGKRKQQTKEGKNSHIAKERQKNYEEALIKEEPDSGASRFLSSFTQFDAGPVKRRELLLKHVNDAKCCVKNLELARMIGTRLNIDYKIDVKTIQRDAEHLSKRGLLRIEQIEGKECFLSILNPPTNAEIENALVTTFNRVATRETPILDTSKPILKVNDKHFFKVPPFKEKELAKTEMLRDVEDDENESKLVDPEIPKKDSTKDSKKRKRGNANNPDGDVFTPIMENRKRKRLGTQKTRHHVAIPTSKKSRSTLKLANRDIMSLIRAVIISQSLSTSLVIDWTSIAELFGNKYEPLILRRQWPRHKRIIGVRGIEHSKKVWENILLKSIEKGDVTEDDLLEPDYSKLVTLWREVDSNSFKNTADVFLYKNYDENFKYQSFKTDFSPKGLDLFREATTLVEKEDQFATIPTTYPCSEKNPPLDNEPSELSKARTKLKALFATDSSHFTSEKAKQVFSSTSNSVYTTALTELEDQKAIAYLGESSPVRFTLTDRALYLIDWKFDEWFFKSAASFFETTQSLSLNSKGMILSPLSPDGIFVSLIQLLATDKLDVVRVDQMPPRLESNYSTKSHDKKKLESDFIVSKLKNEDEEDALLSVPLPTGPPCSLLWIDLNGEFNRTIWFKAVSKLLSIIVFKPGVSLKLLALKLDPLFEYFEVKVILDWLVAKNSVKGDPWGGYWAQPLWYLTFHG</sequence>
<dbReference type="EMBL" id="KV453855">
    <property type="protein sequence ID" value="ODV84652.1"/>
    <property type="molecule type" value="Genomic_DNA"/>
</dbReference>
<dbReference type="Proteomes" id="UP000094801">
    <property type="component" value="Unassembled WGS sequence"/>
</dbReference>
<gene>
    <name evidence="9" type="ORF">CANARDRAFT_222685</name>
</gene>
<dbReference type="PANTHER" id="PTHR15180:SF1">
    <property type="entry name" value="GENERAL TRANSCRIPTION FACTOR 3C POLYPEPTIDE 1"/>
    <property type="match status" value="1"/>
</dbReference>
<dbReference type="AlphaFoldDB" id="A0A1E4SYW6"/>
<keyword evidence="10" id="KW-1185">Reference proteome</keyword>
<feature type="compositionally biased region" description="Basic and acidic residues" evidence="6">
    <location>
        <begin position="685"/>
        <end position="701"/>
    </location>
</feature>